<reference evidence="1" key="1">
    <citation type="submission" date="2013-10" db="EMBL/GenBank/DDBJ databases">
        <title>Genomic analysis of the causative agents of coccidiosis in chickens.</title>
        <authorList>
            <person name="Reid A.J."/>
            <person name="Blake D."/>
            <person name="Billington K."/>
            <person name="Browne H."/>
            <person name="Dunn M."/>
            <person name="Hung S."/>
            <person name="Kawahara F."/>
            <person name="Miranda-Saavedra D."/>
            <person name="Mourier T."/>
            <person name="Nagra H."/>
            <person name="Otto T.D."/>
            <person name="Rawlings N."/>
            <person name="Sanchez A."/>
            <person name="Sanders M."/>
            <person name="Subramaniam C."/>
            <person name="Tay Y."/>
            <person name="Dear P."/>
            <person name="Doerig C."/>
            <person name="Gruber A."/>
            <person name="Parkinson J."/>
            <person name="Shirley M."/>
            <person name="Wan K.L."/>
            <person name="Berriman M."/>
            <person name="Tomley F."/>
            <person name="Pain A."/>
        </authorList>
    </citation>
    <scope>NUCLEOTIDE SEQUENCE [LARGE SCALE GENOMIC DNA]</scope>
    <source>
        <strain evidence="1">Houghton</strain>
    </source>
</reference>
<dbReference type="AlphaFoldDB" id="U6KVT1"/>
<dbReference type="EMBL" id="HG674538">
    <property type="protein sequence ID" value="CDJ39615.1"/>
    <property type="molecule type" value="Genomic_DNA"/>
</dbReference>
<protein>
    <submittedName>
        <fullName evidence="1">Uncharacterized protein</fullName>
    </submittedName>
</protein>
<evidence type="ECO:0000313" key="2">
    <source>
        <dbReference type="Proteomes" id="UP000030747"/>
    </source>
</evidence>
<dbReference type="Proteomes" id="UP000030747">
    <property type="component" value="Unassembled WGS sequence"/>
</dbReference>
<proteinExistence type="predicted"/>
<gene>
    <name evidence="1" type="ORF">ETH_00037770</name>
</gene>
<sequence length="16" mass="1972">MLLQPQQQQQHFYEGP</sequence>
<accession>U6KVT1</accession>
<keyword evidence="2" id="KW-1185">Reference proteome</keyword>
<evidence type="ECO:0000313" key="1">
    <source>
        <dbReference type="EMBL" id="CDJ39615.1"/>
    </source>
</evidence>
<name>U6KVT1_EIMTE</name>
<reference evidence="1" key="2">
    <citation type="submission" date="2013-10" db="EMBL/GenBank/DDBJ databases">
        <authorList>
            <person name="Aslett M."/>
        </authorList>
    </citation>
    <scope>NUCLEOTIDE SEQUENCE [LARGE SCALE GENOMIC DNA]</scope>
    <source>
        <strain evidence="1">Houghton</strain>
    </source>
</reference>
<organism evidence="1 2">
    <name type="scientific">Eimeria tenella</name>
    <name type="common">Coccidian parasite</name>
    <dbReference type="NCBI Taxonomy" id="5802"/>
    <lineage>
        <taxon>Eukaryota</taxon>
        <taxon>Sar</taxon>
        <taxon>Alveolata</taxon>
        <taxon>Apicomplexa</taxon>
        <taxon>Conoidasida</taxon>
        <taxon>Coccidia</taxon>
        <taxon>Eucoccidiorida</taxon>
        <taxon>Eimeriorina</taxon>
        <taxon>Eimeriidae</taxon>
        <taxon>Eimeria</taxon>
    </lineage>
</organism>